<feature type="region of interest" description="Disordered" evidence="6">
    <location>
        <begin position="869"/>
        <end position="1024"/>
    </location>
</feature>
<proteinExistence type="predicted"/>
<evidence type="ECO:0000259" key="9">
    <source>
        <dbReference type="PROSITE" id="PS50110"/>
    </source>
</evidence>
<dbReference type="SUPFAM" id="SSF52172">
    <property type="entry name" value="CheY-like"/>
    <property type="match status" value="1"/>
</dbReference>
<dbReference type="PRINTS" id="PR00344">
    <property type="entry name" value="BCTRLSENSOR"/>
</dbReference>
<name>V2WX59_MONRO</name>
<accession>V2WX59</accession>
<keyword evidence="7" id="KW-0812">Transmembrane</keyword>
<dbReference type="PANTHER" id="PTHR43047">
    <property type="entry name" value="TWO-COMPONENT HISTIDINE PROTEIN KINASE"/>
    <property type="match status" value="1"/>
</dbReference>
<gene>
    <name evidence="10" type="ORF">Moror_2687</name>
</gene>
<evidence type="ECO:0000256" key="7">
    <source>
        <dbReference type="SAM" id="Phobius"/>
    </source>
</evidence>
<sequence>MFTSDSLPLFHVSSKRRLRVDFEDTREPRSMWAKFGDSVRKAWHFAIHAPGSSPSDGMGDGTESTTSTSAFVESQKQLVAENNGDDWRVDEVVVTGETDHVVRGSERTTSGASPAHSDTQSIDEDRRGSPHSSGGYHPPSIRTRILNIWVIVYTFFDASFDDKQTEHEFRKLNWYSTKSFAFYASLYLVLNWALYLGLNNDSTKGSDYAMGVYYGGLTFLTIPLPFFVAFNLPLHYPVFFQIWFTLAVWWCGVTELIQIRICRFYDPGGRQNCGGKDFLAMLYYVTALPTLMLFLMSHRFPTLIMMVIVFILIGALIIPVQAIFARNMISFALFSGFLLGLHHNKEMADRRLFLLNTQLKVAYKAQQKAQQAQSRASQAKRRFASYIFHEVRVPLNNAAIAFNNLVTNDAFKNFTTNSAFYHLTTTSAYGNMTGNESAFAKEAPHPDAEDAVALQVSLTQVQQVLNDSLDLDKMDAGHFDINPRPFPLHSVMRSTLAPLIVTAVNKNLQLKLNLDERIDQLGPRFNTKSGEVPVPNGNTRAEDRPPPTPRPQPQADVYPSTPGSGFLATPSSWSGPSVEAKDYISYVPRLKRAHSASSAHSPKSGFESIIRKHKRTSSSVSLEVLPQSPSTTAAAPGPITESPLRGADELWVIGDEVRLRQVLTNLVSNAVKFTPAGAAEGITVSTELLTVTEGTASEHSAQPGLGSRKGSKEGKQSTEGDHSEKDAKQNQKPTHDTLVFRIEICDSGPGIKPSDLVDYQLFQPFAQTKVGKLSKNSSGLGLAIVRQIVTLSGGKLGVRSARSKGAAFWVELSYPIARQRDLQILTDVNLTSSLPDFSPKPVPVDEAERWPTVAFAEDVKPPMITGAVASQAFLPPPPPGPQHQLSGSTLVSGSGGQASGWDSKIPTQSPSEDNGAGSDSPTVPPPISMVLGDQLLPEHGTTKSTSDMGPSAEVPASSDHAVRPDAMKGSNKSTRKSIGVEEPGPPSPIASPASPPVPPDETPITLNVVDTEPPKPKKAKKALPPANGHPLALIVEDNLVTRNVMSRYLQRRGYVVHTAEDGRECLEMVLGDDAPEYDFISMDNDMPSMTGEDAVREIRRAGKNDLFIVGVTGSALSEDQRNFLAAGVNLVVTKPFNPGNFDKIIAQRKNMFTSRSQKSSSHS</sequence>
<dbReference type="KEGG" id="mrr:Moror_2687"/>
<dbReference type="Gene3D" id="1.10.287.130">
    <property type="match status" value="1"/>
</dbReference>
<dbReference type="InterPro" id="IPR036890">
    <property type="entry name" value="HATPase_C_sf"/>
</dbReference>
<feature type="transmembrane region" description="Helical" evidence="7">
    <location>
        <begin position="238"/>
        <end position="257"/>
    </location>
</feature>
<dbReference type="EC" id="2.7.13.3" evidence="2"/>
<feature type="region of interest" description="Disordered" evidence="6">
    <location>
        <begin position="522"/>
        <end position="577"/>
    </location>
</feature>
<comment type="catalytic activity">
    <reaction evidence="1">
        <text>ATP + protein L-histidine = ADP + protein N-phospho-L-histidine.</text>
        <dbReference type="EC" id="2.7.13.3"/>
    </reaction>
</comment>
<evidence type="ECO:0000259" key="8">
    <source>
        <dbReference type="PROSITE" id="PS50109"/>
    </source>
</evidence>
<feature type="compositionally biased region" description="Basic and acidic residues" evidence="6">
    <location>
        <begin position="710"/>
        <end position="733"/>
    </location>
</feature>
<feature type="transmembrane region" description="Helical" evidence="7">
    <location>
        <begin position="303"/>
        <end position="325"/>
    </location>
</feature>
<feature type="region of interest" description="Disordered" evidence="6">
    <location>
        <begin position="50"/>
        <end position="69"/>
    </location>
</feature>
<keyword evidence="5" id="KW-0597">Phosphoprotein</keyword>
<dbReference type="EMBL" id="AWSO01000345">
    <property type="protein sequence ID" value="ESK91463.1"/>
    <property type="molecule type" value="Genomic_DNA"/>
</dbReference>
<dbReference type="CDD" id="cd17546">
    <property type="entry name" value="REC_hyHK_CKI1_RcsC-like"/>
    <property type="match status" value="1"/>
</dbReference>
<feature type="domain" description="Response regulatory" evidence="9">
    <location>
        <begin position="1031"/>
        <end position="1149"/>
    </location>
</feature>
<dbReference type="Pfam" id="PF00072">
    <property type="entry name" value="Response_reg"/>
    <property type="match status" value="1"/>
</dbReference>
<dbReference type="OrthoDB" id="60033at2759"/>
<feature type="region of interest" description="Disordered" evidence="6">
    <location>
        <begin position="617"/>
        <end position="643"/>
    </location>
</feature>
<keyword evidence="3" id="KW-0808">Transferase</keyword>
<dbReference type="Gene3D" id="3.30.565.10">
    <property type="entry name" value="Histidine kinase-like ATPase, C-terminal domain"/>
    <property type="match status" value="1"/>
</dbReference>
<dbReference type="InterPro" id="IPR011006">
    <property type="entry name" value="CheY-like_superfamily"/>
</dbReference>
<feature type="compositionally biased region" description="Polar residues" evidence="6">
    <location>
        <begin position="617"/>
        <end position="633"/>
    </location>
</feature>
<dbReference type="STRING" id="1381753.V2WX59"/>
<dbReference type="PANTHER" id="PTHR43047:SF66">
    <property type="entry name" value="HISKA"/>
    <property type="match status" value="1"/>
</dbReference>
<evidence type="ECO:0000256" key="1">
    <source>
        <dbReference type="ARBA" id="ARBA00000085"/>
    </source>
</evidence>
<dbReference type="SUPFAM" id="SSF55874">
    <property type="entry name" value="ATPase domain of HSP90 chaperone/DNA topoisomerase II/histidine kinase"/>
    <property type="match status" value="1"/>
</dbReference>
<reference evidence="10 11" key="1">
    <citation type="journal article" date="2014" name="BMC Genomics">
        <title>Genome and secretome analysis of the hemibiotrophic fungal pathogen, Moniliophthora roreri, which causes frosty pod rot disease of cacao: mechanisms of the biotrophic and necrotrophic phases.</title>
        <authorList>
            <person name="Meinhardt L.W."/>
            <person name="Costa G.G.L."/>
            <person name="Thomazella D.P.T."/>
            <person name="Teixeira P.J.P.L."/>
            <person name="Carazzolle M.F."/>
            <person name="Schuster S.C."/>
            <person name="Carlson J.E."/>
            <person name="Guiltinan M.J."/>
            <person name="Mieczkowski P."/>
            <person name="Farmer A."/>
            <person name="Ramaraj T."/>
            <person name="Crozier J."/>
            <person name="Davis R.E."/>
            <person name="Shao J."/>
            <person name="Melnick R.L."/>
            <person name="Pereira G.A.G."/>
            <person name="Bailey B.A."/>
        </authorList>
    </citation>
    <scope>NUCLEOTIDE SEQUENCE [LARGE SCALE GENOMIC DNA]</scope>
    <source>
        <strain evidence="10 11">MCA 2997</strain>
    </source>
</reference>
<feature type="region of interest" description="Disordered" evidence="6">
    <location>
        <begin position="694"/>
        <end position="733"/>
    </location>
</feature>
<evidence type="ECO:0000313" key="11">
    <source>
        <dbReference type="Proteomes" id="UP000017559"/>
    </source>
</evidence>
<dbReference type="GO" id="GO:0005886">
    <property type="term" value="C:plasma membrane"/>
    <property type="evidence" value="ECO:0007669"/>
    <property type="project" value="TreeGrafter"/>
</dbReference>
<evidence type="ECO:0000256" key="3">
    <source>
        <dbReference type="ARBA" id="ARBA00022679"/>
    </source>
</evidence>
<feature type="compositionally biased region" description="Polar residues" evidence="6">
    <location>
        <begin position="107"/>
        <end position="120"/>
    </location>
</feature>
<dbReference type="InterPro" id="IPR001789">
    <property type="entry name" value="Sig_transdc_resp-reg_receiver"/>
</dbReference>
<evidence type="ECO:0000313" key="10">
    <source>
        <dbReference type="EMBL" id="ESK91463.1"/>
    </source>
</evidence>
<dbReference type="Proteomes" id="UP000017559">
    <property type="component" value="Unassembled WGS sequence"/>
</dbReference>
<feature type="region of interest" description="Disordered" evidence="6">
    <location>
        <begin position="98"/>
        <end position="138"/>
    </location>
</feature>
<dbReference type="InterPro" id="IPR004358">
    <property type="entry name" value="Sig_transdc_His_kin-like_C"/>
</dbReference>
<dbReference type="PROSITE" id="PS50110">
    <property type="entry name" value="RESPONSE_REGULATORY"/>
    <property type="match status" value="1"/>
</dbReference>
<evidence type="ECO:0000256" key="4">
    <source>
        <dbReference type="ARBA" id="ARBA00022777"/>
    </source>
</evidence>
<dbReference type="PROSITE" id="PS50109">
    <property type="entry name" value="HIS_KIN"/>
    <property type="match status" value="1"/>
</dbReference>
<evidence type="ECO:0000256" key="6">
    <source>
        <dbReference type="SAM" id="MobiDB-lite"/>
    </source>
</evidence>
<comment type="caution">
    <text evidence="10">The sequence shown here is derived from an EMBL/GenBank/DDBJ whole genome shotgun (WGS) entry which is preliminary data.</text>
</comment>
<feature type="transmembrane region" description="Helical" evidence="7">
    <location>
        <begin position="278"/>
        <end position="297"/>
    </location>
</feature>
<dbReference type="HOGENOM" id="CLU_006108_0_0_1"/>
<feature type="modified residue" description="4-aspartylphosphate" evidence="5">
    <location>
        <position position="1083"/>
    </location>
</feature>
<dbReference type="SMART" id="SM00387">
    <property type="entry name" value="HATPase_c"/>
    <property type="match status" value="1"/>
</dbReference>
<protein>
    <recommendedName>
        <fullName evidence="2">histidine kinase</fullName>
        <ecNumber evidence="2">2.7.13.3</ecNumber>
    </recommendedName>
</protein>
<keyword evidence="7" id="KW-1133">Transmembrane helix</keyword>
<keyword evidence="11" id="KW-1185">Reference proteome</keyword>
<dbReference type="GO" id="GO:0009927">
    <property type="term" value="F:histidine phosphotransfer kinase activity"/>
    <property type="evidence" value="ECO:0007669"/>
    <property type="project" value="TreeGrafter"/>
</dbReference>
<dbReference type="GO" id="GO:0000155">
    <property type="term" value="F:phosphorelay sensor kinase activity"/>
    <property type="evidence" value="ECO:0007669"/>
    <property type="project" value="TreeGrafter"/>
</dbReference>
<feature type="compositionally biased region" description="Polar residues" evidence="6">
    <location>
        <begin position="905"/>
        <end position="921"/>
    </location>
</feature>
<feature type="domain" description="Histidine kinase" evidence="8">
    <location>
        <begin position="652"/>
        <end position="816"/>
    </location>
</feature>
<keyword evidence="4 10" id="KW-0418">Kinase</keyword>
<organism evidence="10 11">
    <name type="scientific">Moniliophthora roreri (strain MCA 2997)</name>
    <name type="common">Cocoa frosty pod rot fungus</name>
    <name type="synonym">Crinipellis roreri</name>
    <dbReference type="NCBI Taxonomy" id="1381753"/>
    <lineage>
        <taxon>Eukaryota</taxon>
        <taxon>Fungi</taxon>
        <taxon>Dikarya</taxon>
        <taxon>Basidiomycota</taxon>
        <taxon>Agaricomycotina</taxon>
        <taxon>Agaricomycetes</taxon>
        <taxon>Agaricomycetidae</taxon>
        <taxon>Agaricales</taxon>
        <taxon>Marasmiineae</taxon>
        <taxon>Marasmiaceae</taxon>
        <taxon>Moniliophthora</taxon>
    </lineage>
</organism>
<feature type="transmembrane region" description="Helical" evidence="7">
    <location>
        <begin position="180"/>
        <end position="198"/>
    </location>
</feature>
<feature type="compositionally biased region" description="Pro residues" evidence="6">
    <location>
        <begin position="983"/>
        <end position="1001"/>
    </location>
</feature>
<dbReference type="SMART" id="SM00448">
    <property type="entry name" value="REC"/>
    <property type="match status" value="1"/>
</dbReference>
<evidence type="ECO:0000256" key="2">
    <source>
        <dbReference type="ARBA" id="ARBA00012438"/>
    </source>
</evidence>
<evidence type="ECO:0000256" key="5">
    <source>
        <dbReference type="PROSITE-ProRule" id="PRU00169"/>
    </source>
</evidence>
<dbReference type="InterPro" id="IPR005467">
    <property type="entry name" value="His_kinase_dom"/>
</dbReference>
<dbReference type="Pfam" id="PF02518">
    <property type="entry name" value="HATPase_c"/>
    <property type="match status" value="1"/>
</dbReference>
<keyword evidence="7" id="KW-0472">Membrane</keyword>
<dbReference type="AlphaFoldDB" id="V2WX59"/>
<dbReference type="Gene3D" id="3.40.50.2300">
    <property type="match status" value="1"/>
</dbReference>
<dbReference type="InterPro" id="IPR003594">
    <property type="entry name" value="HATPase_dom"/>
</dbReference>
<feature type="transmembrane region" description="Helical" evidence="7">
    <location>
        <begin position="210"/>
        <end position="232"/>
    </location>
</feature>